<dbReference type="SMART" id="SM00066">
    <property type="entry name" value="GAL4"/>
    <property type="match status" value="1"/>
</dbReference>
<feature type="compositionally biased region" description="Pro residues" evidence="7">
    <location>
        <begin position="854"/>
        <end position="864"/>
    </location>
</feature>
<evidence type="ECO:0000256" key="4">
    <source>
        <dbReference type="ARBA" id="ARBA00023163"/>
    </source>
</evidence>
<dbReference type="GO" id="GO:0000981">
    <property type="term" value="F:DNA-binding transcription factor activity, RNA polymerase II-specific"/>
    <property type="evidence" value="ECO:0007669"/>
    <property type="project" value="InterPro"/>
</dbReference>
<dbReference type="PROSITE" id="PS50157">
    <property type="entry name" value="ZINC_FINGER_C2H2_2"/>
    <property type="match status" value="2"/>
</dbReference>
<evidence type="ECO:0000313" key="10">
    <source>
        <dbReference type="EMBL" id="KAI9636909.1"/>
    </source>
</evidence>
<feature type="region of interest" description="Disordered" evidence="7">
    <location>
        <begin position="445"/>
        <end position="485"/>
    </location>
</feature>
<dbReference type="Pfam" id="PF00172">
    <property type="entry name" value="Zn_clus"/>
    <property type="match status" value="1"/>
</dbReference>
<comment type="caution">
    <text evidence="10">The sequence shown here is derived from an EMBL/GenBank/DDBJ whole genome shotgun (WGS) entry which is preliminary data.</text>
</comment>
<dbReference type="InterPro" id="IPR001138">
    <property type="entry name" value="Zn2Cys6_DnaBD"/>
</dbReference>
<feature type="compositionally biased region" description="Basic and acidic residues" evidence="7">
    <location>
        <begin position="788"/>
        <end position="798"/>
    </location>
</feature>
<feature type="compositionally biased region" description="Acidic residues" evidence="7">
    <location>
        <begin position="1007"/>
        <end position="1017"/>
    </location>
</feature>
<sequence length="1053" mass="111612">MGGEHKCPLCDATFTRPQHVGRHLRSHTGDKPYACKECPLRFARSDLLSRHVNKTHRAEEEGGPPKESKKGRRKSLGSHADGQPILKPQDRARAASFSLGPHNAFRPTPQSTTTAAHNVVQAPVYSLQTLSTDYPVAGPSNYNASADPRSYQNAPPPPHLPPTFSDPFVNAGIAGPDGSSVQTEMPPPGFTGAPMSMQNSAQGSSSSSMGRNPSVGSWGSGQTELQAGPKKRACDQCNHSKVRCDFAEPCLRCSNKNFACSYTKITKPRAAANPLAALTTTAQRASLPLPLAVLNTSVSPQSTFSSPYSSVSPIMPQAGQYTATNPPPVQIQQAVRRTSAGNIPSQSQVQYASSVPTHLYNLHPSHPARQNWQLAEAQPLSNYPLTYRHETYPPITHEQPQTIIHPNLSTSSYSSVPLGQPSWSQGPQGLLSSVAPQRQLSNTTTLLSDQSSPLVPLGSTPALTSHTTSPSGLSEPEQPRATSAGPISFGQIVDAAAGQGRESSVTQPTPLQNSYDLPIVGAMPVSLDPGAYQPNYADASMWIPPPPLAAGTEASVSAPEAPLDQMYHFRTNGDPRAYDEDDATASQAGSSVNLSSFLDMDEATFQQTLEHRRRASLNGGVWATAFNNMTLHDSAGNPIPSGLPMAPGQLFTSGQYQYEQKRPTMLATAGDHATDPAGRMPSMSDVKDLWKLFMTEPITGPTPRKEKNSFLESGTAALPIQTPRPGMGLRTLSKSNSMPDLTSPLLGNHTFFSNYYNPLAPRLGDGGFGGTTPMPVPSHGARVAGRAAPEEGDGKETAVADDVSNEWKKEIKQRQASFNMSMQHPGINGKRGKTGASSSLSPAEFPFDQSQPQAQPPASAPSPSFPDYALLPTSSAPALGPDPVARPIASVFKRNQALDQTLGPERAPSFGIHGQFDLGGGITPTSATFPRIMSQYQQQLSNLHHQTPVQVRQPSHLAPAQMYANYTHTQQPGGKVTSASARPGNKRLASQTLTGADGKRASFSMFDGEDEGDEEGEGAAGMYGESTFGVGTGGAGLGSGSLAVPVGWQSTNA</sequence>
<feature type="compositionally biased region" description="Low complexity" evidence="7">
    <location>
        <begin position="195"/>
        <end position="217"/>
    </location>
</feature>
<feature type="compositionally biased region" description="Basic and acidic residues" evidence="7">
    <location>
        <begin position="56"/>
        <end position="68"/>
    </location>
</feature>
<dbReference type="PANTHER" id="PTHR47660">
    <property type="entry name" value="TRANSCRIPTION FACTOR WITH C2H2 AND ZN(2)-CYS(6) DNA BINDING DOMAIN (EUROFUNG)-RELATED-RELATED"/>
    <property type="match status" value="1"/>
</dbReference>
<dbReference type="Gene3D" id="3.30.160.60">
    <property type="entry name" value="Classic Zinc Finger"/>
    <property type="match status" value="2"/>
</dbReference>
<keyword evidence="3" id="KW-0805">Transcription regulation</keyword>
<evidence type="ECO:0000313" key="11">
    <source>
        <dbReference type="Proteomes" id="UP001164286"/>
    </source>
</evidence>
<organism evidence="10 11">
    <name type="scientific">Dioszegia hungarica</name>
    <dbReference type="NCBI Taxonomy" id="4972"/>
    <lineage>
        <taxon>Eukaryota</taxon>
        <taxon>Fungi</taxon>
        <taxon>Dikarya</taxon>
        <taxon>Basidiomycota</taxon>
        <taxon>Agaricomycotina</taxon>
        <taxon>Tremellomycetes</taxon>
        <taxon>Tremellales</taxon>
        <taxon>Bulleribasidiaceae</taxon>
        <taxon>Dioszegia</taxon>
    </lineage>
</organism>
<dbReference type="RefSeq" id="XP_052946686.1">
    <property type="nucleotide sequence ID" value="XM_053088828.1"/>
</dbReference>
<evidence type="ECO:0000259" key="8">
    <source>
        <dbReference type="PROSITE" id="PS50048"/>
    </source>
</evidence>
<keyword evidence="1" id="KW-0479">Metal-binding</keyword>
<evidence type="ECO:0000256" key="5">
    <source>
        <dbReference type="ARBA" id="ARBA00023242"/>
    </source>
</evidence>
<feature type="compositionally biased region" description="Gly residues" evidence="7">
    <location>
        <begin position="1030"/>
        <end position="1039"/>
    </location>
</feature>
<accession>A0AA38HDD2</accession>
<feature type="domain" description="Zn(2)-C6 fungal-type" evidence="8">
    <location>
        <begin position="233"/>
        <end position="262"/>
    </location>
</feature>
<evidence type="ECO:0000256" key="7">
    <source>
        <dbReference type="SAM" id="MobiDB-lite"/>
    </source>
</evidence>
<evidence type="ECO:0000256" key="1">
    <source>
        <dbReference type="ARBA" id="ARBA00022723"/>
    </source>
</evidence>
<keyword evidence="2" id="KW-0862">Zinc</keyword>
<feature type="compositionally biased region" description="Polar residues" evidence="7">
    <location>
        <begin position="968"/>
        <end position="980"/>
    </location>
</feature>
<feature type="region of interest" description="Disordered" evidence="7">
    <location>
        <begin position="53"/>
        <end position="88"/>
    </location>
</feature>
<dbReference type="PROSITE" id="PS00028">
    <property type="entry name" value="ZINC_FINGER_C2H2_1"/>
    <property type="match status" value="2"/>
</dbReference>
<keyword evidence="4" id="KW-0804">Transcription</keyword>
<protein>
    <recommendedName>
        <fullName evidence="12">Zn(2)-C6 fungal-type domain-containing protein</fullName>
    </recommendedName>
</protein>
<dbReference type="GeneID" id="77728033"/>
<dbReference type="AlphaFoldDB" id="A0AA38HDD2"/>
<dbReference type="EMBL" id="JAKWFO010000005">
    <property type="protein sequence ID" value="KAI9636909.1"/>
    <property type="molecule type" value="Genomic_DNA"/>
</dbReference>
<dbReference type="Proteomes" id="UP001164286">
    <property type="component" value="Unassembled WGS sequence"/>
</dbReference>
<dbReference type="CDD" id="cd00067">
    <property type="entry name" value="GAL4"/>
    <property type="match status" value="1"/>
</dbReference>
<name>A0AA38HDD2_9TREE</name>
<evidence type="ECO:0000256" key="6">
    <source>
        <dbReference type="PROSITE-ProRule" id="PRU00042"/>
    </source>
</evidence>
<dbReference type="SMART" id="SM00355">
    <property type="entry name" value="ZnF_C2H2"/>
    <property type="match status" value="2"/>
</dbReference>
<proteinExistence type="predicted"/>
<evidence type="ECO:0000256" key="3">
    <source>
        <dbReference type="ARBA" id="ARBA00023015"/>
    </source>
</evidence>
<keyword evidence="6" id="KW-0863">Zinc-finger</keyword>
<dbReference type="InterPro" id="IPR036236">
    <property type="entry name" value="Znf_C2H2_sf"/>
</dbReference>
<evidence type="ECO:0000259" key="9">
    <source>
        <dbReference type="PROSITE" id="PS50157"/>
    </source>
</evidence>
<dbReference type="InterPro" id="IPR013087">
    <property type="entry name" value="Znf_C2H2_type"/>
</dbReference>
<keyword evidence="11" id="KW-1185">Reference proteome</keyword>
<keyword evidence="5" id="KW-0539">Nucleus</keyword>
<dbReference type="InterPro" id="IPR036864">
    <property type="entry name" value="Zn2-C6_fun-type_DNA-bd_sf"/>
</dbReference>
<dbReference type="Gene3D" id="4.10.240.10">
    <property type="entry name" value="Zn(2)-C6 fungal-type DNA-binding domain"/>
    <property type="match status" value="1"/>
</dbReference>
<dbReference type="SUPFAM" id="SSF57701">
    <property type="entry name" value="Zn2/Cys6 DNA-binding domain"/>
    <property type="match status" value="1"/>
</dbReference>
<dbReference type="Pfam" id="PF00096">
    <property type="entry name" value="zf-C2H2"/>
    <property type="match status" value="2"/>
</dbReference>
<evidence type="ECO:0008006" key="12">
    <source>
        <dbReference type="Google" id="ProtNLM"/>
    </source>
</evidence>
<evidence type="ECO:0000256" key="2">
    <source>
        <dbReference type="ARBA" id="ARBA00022833"/>
    </source>
</evidence>
<feature type="region of interest" description="Disordered" evidence="7">
    <location>
        <begin position="780"/>
        <end position="882"/>
    </location>
</feature>
<feature type="region of interest" description="Disordered" evidence="7">
    <location>
        <begin position="172"/>
        <end position="225"/>
    </location>
</feature>
<feature type="region of interest" description="Disordered" evidence="7">
    <location>
        <begin position="968"/>
        <end position="1053"/>
    </location>
</feature>
<dbReference type="GO" id="GO:0008270">
    <property type="term" value="F:zinc ion binding"/>
    <property type="evidence" value="ECO:0007669"/>
    <property type="project" value="UniProtKB-KW"/>
</dbReference>
<dbReference type="SUPFAM" id="SSF57667">
    <property type="entry name" value="beta-beta-alpha zinc fingers"/>
    <property type="match status" value="1"/>
</dbReference>
<reference evidence="10" key="1">
    <citation type="journal article" date="2022" name="G3 (Bethesda)">
        <title>High quality genome of the basidiomycete yeast Dioszegia hungarica PDD-24b-2 isolated from cloud water.</title>
        <authorList>
            <person name="Jarrige D."/>
            <person name="Haridas S."/>
            <person name="Bleykasten-Grosshans C."/>
            <person name="Joly M."/>
            <person name="Nadalig T."/>
            <person name="Sancelme M."/>
            <person name="Vuilleumier S."/>
            <person name="Grigoriev I.V."/>
            <person name="Amato P."/>
            <person name="Bringel F."/>
        </authorList>
    </citation>
    <scope>NUCLEOTIDE SEQUENCE</scope>
    <source>
        <strain evidence="10">PDD-24b-2</strain>
    </source>
</reference>
<dbReference type="PROSITE" id="PS50048">
    <property type="entry name" value="ZN2_CY6_FUNGAL_2"/>
    <property type="match status" value="1"/>
</dbReference>
<feature type="domain" description="C2H2-type" evidence="9">
    <location>
        <begin position="5"/>
        <end position="32"/>
    </location>
</feature>
<feature type="compositionally biased region" description="Polar residues" evidence="7">
    <location>
        <begin position="461"/>
        <end position="472"/>
    </location>
</feature>
<gene>
    <name evidence="10" type="ORF">MKK02DRAFT_33991</name>
</gene>
<feature type="domain" description="C2H2-type" evidence="9">
    <location>
        <begin position="33"/>
        <end position="61"/>
    </location>
</feature>
<dbReference type="PANTHER" id="PTHR47660:SF2">
    <property type="entry name" value="TRANSCRIPTION FACTOR WITH C2H2 AND ZN(2)-CYS(6) DNA BINDING DOMAIN (EUROFUNG)"/>
    <property type="match status" value="1"/>
</dbReference>